<dbReference type="Pfam" id="PF24544">
    <property type="entry name" value="Ig_TPPC8_2nd"/>
    <property type="match status" value="1"/>
</dbReference>
<feature type="domain" description="TPPC8 third Ig-like" evidence="4">
    <location>
        <begin position="979"/>
        <end position="1141"/>
    </location>
</feature>
<dbReference type="Proteomes" id="UP001566132">
    <property type="component" value="Unassembled WGS sequence"/>
</dbReference>
<dbReference type="InterPro" id="IPR057651">
    <property type="entry name" value="Ig_TPPC8_C"/>
</dbReference>
<evidence type="ECO:0000259" key="2">
    <source>
        <dbReference type="Pfam" id="PF24544"/>
    </source>
</evidence>
<feature type="domain" description="TPPC8 C-terminal Ig-like" evidence="1">
    <location>
        <begin position="1184"/>
        <end position="1283"/>
    </location>
</feature>
<name>A0ABD1EH89_HYPHA</name>
<evidence type="ECO:0000313" key="5">
    <source>
        <dbReference type="EMBL" id="KAL1493024.1"/>
    </source>
</evidence>
<feature type="domain" description="TPPC8 first Ig-like" evidence="3">
    <location>
        <begin position="669"/>
        <end position="859"/>
    </location>
</feature>
<dbReference type="InterPro" id="IPR058541">
    <property type="entry name" value="Ig_TPPC8_1st"/>
</dbReference>
<evidence type="ECO:0000259" key="1">
    <source>
        <dbReference type="Pfam" id="PF24542"/>
    </source>
</evidence>
<dbReference type="InterPro" id="IPR058538">
    <property type="entry name" value="Ig_TPPC8_2nd"/>
</dbReference>
<dbReference type="PANTHER" id="PTHR12975">
    <property type="entry name" value="TRANSPORT PROTEIN TRAPP"/>
    <property type="match status" value="1"/>
</dbReference>
<proteinExistence type="predicted"/>
<evidence type="ECO:0000259" key="3">
    <source>
        <dbReference type="Pfam" id="PF24545"/>
    </source>
</evidence>
<gene>
    <name evidence="5" type="ORF">ABEB36_011167</name>
</gene>
<reference evidence="5 6" key="1">
    <citation type="submission" date="2024-05" db="EMBL/GenBank/DDBJ databases">
        <title>Genetic variation in Jamaican populations of the coffee berry borer (Hypothenemus hampei).</title>
        <authorList>
            <person name="Errbii M."/>
            <person name="Myrie A."/>
        </authorList>
    </citation>
    <scope>NUCLEOTIDE SEQUENCE [LARGE SCALE GENOMIC DNA]</scope>
    <source>
        <strain evidence="5">JA-Hopewell-2020-01-JO</strain>
        <tissue evidence="5">Whole body</tissue>
    </source>
</reference>
<dbReference type="PANTHER" id="PTHR12975:SF6">
    <property type="entry name" value="TRAFFICKING PROTEIN PARTICLE COMPLEX SUBUNIT 8"/>
    <property type="match status" value="1"/>
</dbReference>
<evidence type="ECO:0008006" key="7">
    <source>
        <dbReference type="Google" id="ProtNLM"/>
    </source>
</evidence>
<dbReference type="InterPro" id="IPR011990">
    <property type="entry name" value="TPR-like_helical_dom_sf"/>
</dbReference>
<dbReference type="Gene3D" id="1.25.40.10">
    <property type="entry name" value="Tetratricopeptide repeat domain"/>
    <property type="match status" value="1"/>
</dbReference>
<comment type="caution">
    <text evidence="5">The sequence shown here is derived from an EMBL/GenBank/DDBJ whole genome shotgun (WGS) entry which is preliminary data.</text>
</comment>
<dbReference type="Pfam" id="PF24546">
    <property type="entry name" value="Ig_TPPC8_3rd"/>
    <property type="match status" value="1"/>
</dbReference>
<dbReference type="InterPro" id="IPR058540">
    <property type="entry name" value="Ig_TPPC8_3rd"/>
</dbReference>
<dbReference type="EMBL" id="JBDJPC010000008">
    <property type="protein sequence ID" value="KAL1493024.1"/>
    <property type="molecule type" value="Genomic_DNA"/>
</dbReference>
<keyword evidence="6" id="KW-1185">Reference proteome</keyword>
<dbReference type="InterPro" id="IPR024420">
    <property type="entry name" value="TRAPP_III_complex_Trs85"/>
</dbReference>
<sequence length="1311" mass="148233">MAQCKSTPEEFIKNSFTPQIAVMCTPEVQRCCKKNNLNFTEILQPFSKLIHDVNYKDQSGVVHIIKNLQLTFTDIKAKPPQKTVAKKLLDSSVSRVSDFNMKQYESKNINLEIPAATPWYENWRDMFLKIQYPSDHEFTRHILACLLVVSSTDNNPFDEILKLTQNLNQMLSTTSENSIKWFNTNVLKYYVVLHDNVEGNHLNANSTFDTLKSQYGSPNCFLLKLNSRINGDNNEHLTDPWNQFLCNKIEDHTPESSPSSEKLNLEIGQEAKESKNLVVHPLSLKIDDISDNLEFEKEERETKLEIGKYGHGNCLSMDDVEQIKMLIYEFAKSCLLPYVEKQISILHEAVANKKGVSKSLLTATKRWFSASKPNTNALAVNNLIYSVGSSELQIRKLGDLYFMFGNYPAAFQAYHTAKREYNADQAWLYYAGALEMAALSAFMCNESTRKTLDYMEESITTYLDACKMHQFATRATLLSSECLKSKKLYGEAAHQFIRMTSEDSDLCSALLLEQASYCFIHSNMLRKYAFHMVLSGHRFFKAIQKIHALRCYEQAYQMYENSGWDLANEHIHYTVGRLANFLQNFDDAIIPFAKLLTGVSRQSTAQQASFLKEFLVILLNKLKNDTTSEMPILPVPSLKNSSLKVLLGPTRPLSTPGKLPALGINFNTSDDPDSERRWHKLEEILLEQSGNAPLIFKPLISLYKASSIENDPLIAIINEPIQVSLELDNLLQIPLVLKDLHLVWNYKDAESEVVTNLIENELADVHVKTYVVKSVIIQENSSQNVVLSVTPLRTGILTITAICYTLAASPNDNETLFVKGIKQLNICGNVNVPTPINLKIVPYAPCLQMTFSELNMDFLTGELQRVSIDLHNNGSVSLKNVMIATSVPHLLSNCELNTNQKNYFTSDIDPSVNKDQWSRKNHITSIPLPEGQLDKGQSVSFHIWLRAPDVKGHSSIDLLTYYENIDSKSVPRYRLIRHSWNLSVQESIALNISAQNSYNSNKSQDLVLALKCTNLNKIHQSISTEITLLNLALLSVNWVLTQDIVTPTYINLNSQESAHILFKARREVSKIDRYTHISLSSEQPTLPHLTTAYKAFAKKSRTGLLNIFNSNSNNKTSDGTLILEWKALVSDASNKRIVYGHTYKPLQVNQDELKLDQLISDTCIDLYSSTVSQNEDSKNVQNQVIYNLLYPSVINYDFQRRGSCIVPVTLILHSLVNEEIVVTINTINTSSNAKKPFNTNVCWISKGKIIRNIEPLATISVELSVILVHSGTFHLGSNLEILCNSLNKVDIPVLQVQDVPFKLVAINSEIY</sequence>
<feature type="domain" description="TPPC8 second Ig-like" evidence="2">
    <location>
        <begin position="861"/>
        <end position="976"/>
    </location>
</feature>
<protein>
    <recommendedName>
        <fullName evidence="7">Trafficking protein particle complex subunit 8</fullName>
    </recommendedName>
</protein>
<evidence type="ECO:0000313" key="6">
    <source>
        <dbReference type="Proteomes" id="UP001566132"/>
    </source>
</evidence>
<dbReference type="SUPFAM" id="SSF48452">
    <property type="entry name" value="TPR-like"/>
    <property type="match status" value="1"/>
</dbReference>
<dbReference type="Pfam" id="PF12739">
    <property type="entry name" value="TRAPPC-Trs85"/>
    <property type="match status" value="1"/>
</dbReference>
<organism evidence="5 6">
    <name type="scientific">Hypothenemus hampei</name>
    <name type="common">Coffee berry borer</name>
    <dbReference type="NCBI Taxonomy" id="57062"/>
    <lineage>
        <taxon>Eukaryota</taxon>
        <taxon>Metazoa</taxon>
        <taxon>Ecdysozoa</taxon>
        <taxon>Arthropoda</taxon>
        <taxon>Hexapoda</taxon>
        <taxon>Insecta</taxon>
        <taxon>Pterygota</taxon>
        <taxon>Neoptera</taxon>
        <taxon>Endopterygota</taxon>
        <taxon>Coleoptera</taxon>
        <taxon>Polyphaga</taxon>
        <taxon>Cucujiformia</taxon>
        <taxon>Curculionidae</taxon>
        <taxon>Scolytinae</taxon>
        <taxon>Hypothenemus</taxon>
    </lineage>
</organism>
<dbReference type="Pfam" id="PF24542">
    <property type="entry name" value="Ig_TPPC8_C"/>
    <property type="match status" value="1"/>
</dbReference>
<dbReference type="Pfam" id="PF24545">
    <property type="entry name" value="Ig_TPPC8_1st"/>
    <property type="match status" value="1"/>
</dbReference>
<evidence type="ECO:0000259" key="4">
    <source>
        <dbReference type="Pfam" id="PF24546"/>
    </source>
</evidence>
<accession>A0ABD1EH89</accession>